<gene>
    <name evidence="5" type="primary">pilY1-2</name>
    <name evidence="5" type="ordered locus">GSU2038</name>
</gene>
<dbReference type="HOGENOM" id="CLU_001890_0_1_7"/>
<sequence length="1895" mass="205528">MRQSSVLGCARPAGLAALLTLLLAAGGDGAAAATMNDYCIQPPFVSQSVPPLVMFEVGREHKLYYEAYNDANDLDDDGRLDTTYKHSIDYYGYFDPYKCYTHSGGSGSNDKYTPVSTTADKFCSSGQWSGNILNWLTMSRMDVLKKVLFGGQRSADSNTATYLERVYVPQDAHSWGKEVTGRLCSNGTNYTDMCQFDSDCDTGYTCVDKSVNLIGITASDTGTACSFTSSIKWDTTGKILVAKYTHSNFSCGSDSTDLISSYEPANLVAGFPVYVATFGDAILNPAADHGDQFNYLALAEFSVSKSDKGNWMFAIDGDDGVELEIINPAGDASTIVASRYGCNSACNCQTNSGTINLNTTGYWRLIARHSEKSGQDGVKVWYKKPSKTQSSDPWVLFGSSTLTLRAPTIPAGAECTLKDRSFIETGKPKVGTTPKQHLFCSTTLSDGGTPILRFLGNKENRIWEWVSKERPVCDSSLGAPTDYTVQVEVCKSVSPDNRPTGKKDDLASGRETNCKDYAGTFKPVGLLQKFGEGEGAKVCSRTLAKSCTSDSDCGAGEGLCIYKSPMYFGMFTDSYTKNLSGGVLRKNIGSILDETNANNGIFQTSENVQGNIMITLDRLKTIGFRYTDQSYQDASGGSCGWITDRPLNEGECRMWGNPIAEMMYESLRYFAGKGAPTTEFTYTTPADSGLSLSKPSWGYSKGSTTYQLYDIYPPCAKPFMLILSDINPSYDSDQIPGSSFKKTDGTYFSEDAASPQLGLGVAGADGVSLLNKLADTIGTSEGIIGDSWFVGENGSTTDFVCSSKSVTKLSLLRGMCPEEPTKRGSFYSAALAYYGLTLMKEKTGKPDVSTFVVALSSPVADLKIKAGNSHVSILPVGKSVSGSHGINASCAQKCTLTADEDGLHISNCSSTAYCPSNQIVDFYIDSLKYDNDKNVIYAKYRINYEDVEQGADHDMDAIVTYEVCTQSAIDQGLGACSGSLGSNIQIKLNSDYAAGSIDQVMGFVISGTTEDGVYLPVRDRDVSSADSDTPATVAGLPLNWSKTFTISGNPTGTLKSPLWYAAKWGGFIDANNNKKPDLASEWDKDGDGEPDNYFLVVNPLKLEQQLQKALTDILNRVSSGTAASILSNNDNNGATLLQAIFYPRKNFAETELAWTGELQAFWYYIDPFLNTNSIREDTDQDLRLKLKTDYVLDFRFDTNDNKTKIDRSLDVDGNGSGDSYVNTIEPEQVNALWKAGSLLWSRNLSTSPRTIYTSYRDAASKDQLTVFTTAGKDLFKANLQAADATEEDKIINYIRGTEQSGYRNRTVTIGGSTGVWRLGDIISSTPRLQSNARLNGYHLPPPVGYKDSSYQRYLDSNEYKTRGMGYVGANDGMLHAFNLGVLKAGTTKDVTSFITGSDFGKEMWTYIPRNALPYLKYLADPEYDHLYYVDASPSLNDVSIEVTEGTGCTDAAYWLCTKQTVYQAGTDSTTKELDLDKTSWRTVLLGAMGLGGASRNTTDACSASTDCVKTPIANVGYSSYFALDVTTPTSPSLMWEFASADLGYSTVGPAIVRIGGETNGRWFAVLASGPTGPINTQTHQFLGRSTQTLKLFILDLKTGALLRTIDTGIQNAFAGSLSGGTLDTDRSAGTTGKYNDDAVYLGYVRKDTTTGTWTKGGVLRLFTKENIDPAQWWWATLVDDIGPVTSAVAQLQDTTHKNHWLFFGSGRYYYKAGSDLDDAAGRRALYGIKDPCYDLNNKMKTTCNTPTVLATDLVNQTDSIQGMGTAPGWYVLLDEASGSAGAERVITDPVAAPNGAIFFTSFKPAADVCKFGGDLALWGVNYSTGGYLAPSQLIGEAIIQSSTGSFEQIDLGSSFTQRLNRKTAERQGVPPRNKPTIVTNANIKPQKRIIHIREK</sequence>
<dbReference type="STRING" id="243231.GSU2038"/>
<feature type="chain" id="PRO_5004286185" evidence="3">
    <location>
        <begin position="31"/>
        <end position="1895"/>
    </location>
</feature>
<dbReference type="RefSeq" id="WP_010942681.1">
    <property type="nucleotide sequence ID" value="NC_002939.5"/>
</dbReference>
<feature type="domain" description="PilY1 beta-propeller" evidence="4">
    <location>
        <begin position="1473"/>
        <end position="1757"/>
    </location>
</feature>
<evidence type="ECO:0000256" key="1">
    <source>
        <dbReference type="ARBA" id="ARBA00022723"/>
    </source>
</evidence>
<evidence type="ECO:0000313" key="5">
    <source>
        <dbReference type="EMBL" id="AAR35414.1"/>
    </source>
</evidence>
<evidence type="ECO:0000256" key="2">
    <source>
        <dbReference type="ARBA" id="ARBA00022837"/>
    </source>
</evidence>
<accession>Q74BK3</accession>
<feature type="signal peptide" evidence="3">
    <location>
        <begin position="1"/>
        <end position="30"/>
    </location>
</feature>
<dbReference type="eggNOG" id="COG3419">
    <property type="taxonomic scope" value="Bacteria"/>
</dbReference>
<name>Q74BK3_GEOSL</name>
<proteinExistence type="predicted"/>
<dbReference type="PATRIC" id="fig|243231.5.peg.2074"/>
<evidence type="ECO:0000313" key="6">
    <source>
        <dbReference type="Proteomes" id="UP000000577"/>
    </source>
</evidence>
<protein>
    <submittedName>
        <fullName evidence="5">Type IV pilus assembly protein PilY1</fullName>
    </submittedName>
</protein>
<keyword evidence="2" id="KW-0106">Calcium</keyword>
<evidence type="ECO:0000256" key="3">
    <source>
        <dbReference type="SAM" id="SignalP"/>
    </source>
</evidence>
<organism evidence="5 6">
    <name type="scientific">Geobacter sulfurreducens (strain ATCC 51573 / DSM 12127 / PCA)</name>
    <dbReference type="NCBI Taxonomy" id="243231"/>
    <lineage>
        <taxon>Bacteria</taxon>
        <taxon>Pseudomonadati</taxon>
        <taxon>Thermodesulfobacteriota</taxon>
        <taxon>Desulfuromonadia</taxon>
        <taxon>Geobacterales</taxon>
        <taxon>Geobacteraceae</taxon>
        <taxon>Geobacter</taxon>
    </lineage>
</organism>
<dbReference type="KEGG" id="gsu:GSU2038"/>
<keyword evidence="6" id="KW-1185">Reference proteome</keyword>
<keyword evidence="1" id="KW-0479">Metal-binding</keyword>
<dbReference type="Pfam" id="PF05567">
    <property type="entry name" value="T4P_PilY1"/>
    <property type="match status" value="1"/>
</dbReference>
<dbReference type="InParanoid" id="Q74BK3"/>
<dbReference type="EMBL" id="AE017180">
    <property type="protein sequence ID" value="AAR35414.1"/>
    <property type="molecule type" value="Genomic_DNA"/>
</dbReference>
<dbReference type="InterPro" id="IPR008707">
    <property type="entry name" value="B-propeller_PilY1"/>
</dbReference>
<dbReference type="SMR" id="Q74BK3"/>
<dbReference type="OrthoDB" id="7156875at2"/>
<reference evidence="5 6" key="2">
    <citation type="journal article" date="2012" name="BMC Genomics">
        <title>Comparative genomic analysis of Geobacter sulfurreducens KN400, a strain with enhanced capacity for extracellular electron transfer and electricity production.</title>
        <authorList>
            <person name="Butler J.E."/>
            <person name="Young N.D."/>
            <person name="Aklujkar M."/>
            <person name="Lovley D.R."/>
        </authorList>
    </citation>
    <scope>NUCLEOTIDE SEQUENCE [LARGE SCALE GENOMIC DNA]</scope>
    <source>
        <strain evidence="6">ATCC 51573 / DSM 12127 / PCA</strain>
    </source>
</reference>
<reference evidence="5 6" key="1">
    <citation type="journal article" date="2003" name="Science">
        <title>Genome of Geobacter sulfurreducens: metal reduction in subsurface environments.</title>
        <authorList>
            <person name="Methe B.A."/>
            <person name="Nelson K.E."/>
            <person name="Eisen J.A."/>
            <person name="Paulsen I.T."/>
            <person name="Nelson W."/>
            <person name="Heidelberg J.F."/>
            <person name="Wu D."/>
            <person name="Wu M."/>
            <person name="Ward N."/>
            <person name="Beanan M.J."/>
            <person name="Dodson R.J."/>
            <person name="Madupu R."/>
            <person name="Brinkac L.M."/>
            <person name="Daugherty S.C."/>
            <person name="DeBoy R.T."/>
            <person name="Durkin A.S."/>
            <person name="Gwinn M."/>
            <person name="Kolonay J.F."/>
            <person name="Sullivan S.A."/>
            <person name="Haft D.H."/>
            <person name="Selengut J."/>
            <person name="Davidsen T.M."/>
            <person name="Zafar N."/>
            <person name="White O."/>
            <person name="Tran B."/>
            <person name="Romero C."/>
            <person name="Forberger H.A."/>
            <person name="Weidman J."/>
            <person name="Khouri H."/>
            <person name="Feldblyum T.V."/>
            <person name="Utterback T.R."/>
            <person name="Van Aken S.E."/>
            <person name="Lovley D.R."/>
            <person name="Fraser C.M."/>
        </authorList>
    </citation>
    <scope>NUCLEOTIDE SEQUENCE [LARGE SCALE GENOMIC DNA]</scope>
    <source>
        <strain evidence="6">ATCC 51573 / DSM 12127 / PCA</strain>
    </source>
</reference>
<keyword evidence="3" id="KW-0732">Signal</keyword>
<evidence type="ECO:0000259" key="4">
    <source>
        <dbReference type="Pfam" id="PF05567"/>
    </source>
</evidence>
<dbReference type="GO" id="GO:0046872">
    <property type="term" value="F:metal ion binding"/>
    <property type="evidence" value="ECO:0007669"/>
    <property type="project" value="UniProtKB-KW"/>
</dbReference>
<dbReference type="Proteomes" id="UP000000577">
    <property type="component" value="Chromosome"/>
</dbReference>
<dbReference type="EnsemblBacteria" id="AAR35414">
    <property type="protein sequence ID" value="AAR35414"/>
    <property type="gene ID" value="GSU2038"/>
</dbReference>